<accession>A0A5J4PL73</accession>
<dbReference type="EMBL" id="SNRW01049817">
    <property type="protein sequence ID" value="KAA6310326.1"/>
    <property type="molecule type" value="Genomic_DNA"/>
</dbReference>
<dbReference type="Proteomes" id="UP000324800">
    <property type="component" value="Unassembled WGS sequence"/>
</dbReference>
<evidence type="ECO:0000313" key="3">
    <source>
        <dbReference type="EMBL" id="KAA6310326.1"/>
    </source>
</evidence>
<reference evidence="3 4" key="1">
    <citation type="submission" date="2019-03" db="EMBL/GenBank/DDBJ databases">
        <title>Single cell metagenomics reveals metabolic interactions within the superorganism composed of flagellate Streblomastix strix and complex community of Bacteroidetes bacteria on its surface.</title>
        <authorList>
            <person name="Treitli S.C."/>
            <person name="Kolisko M."/>
            <person name="Husnik F."/>
            <person name="Keeling P."/>
            <person name="Hampl V."/>
        </authorList>
    </citation>
    <scope>NUCLEOTIDE SEQUENCE [LARGE SCALE GENOMIC DNA]</scope>
    <source>
        <strain evidence="3">ST1C</strain>
    </source>
</reference>
<dbReference type="Gene3D" id="1.20.920.20">
    <property type="match status" value="1"/>
</dbReference>
<dbReference type="GO" id="GO:0007018">
    <property type="term" value="P:microtubule-based movement"/>
    <property type="evidence" value="ECO:0007669"/>
    <property type="project" value="InterPro"/>
</dbReference>
<gene>
    <name evidence="3" type="ORF">EZS28_056330</name>
    <name evidence="2" type="ORF">EZS28_056335</name>
</gene>
<feature type="non-terminal residue" evidence="3">
    <location>
        <position position="169"/>
    </location>
</feature>
<dbReference type="Pfam" id="PF12777">
    <property type="entry name" value="MT"/>
    <property type="match status" value="1"/>
</dbReference>
<proteinExistence type="predicted"/>
<comment type="caution">
    <text evidence="3">The sequence shown here is derived from an EMBL/GenBank/DDBJ whole genome shotgun (WGS) entry which is preliminary data.</text>
</comment>
<dbReference type="GO" id="GO:0051959">
    <property type="term" value="F:dynein light intermediate chain binding"/>
    <property type="evidence" value="ECO:0007669"/>
    <property type="project" value="InterPro"/>
</dbReference>
<dbReference type="InterPro" id="IPR024743">
    <property type="entry name" value="Dynein_HC_stalk"/>
</dbReference>
<evidence type="ECO:0000313" key="4">
    <source>
        <dbReference type="Proteomes" id="UP000324800"/>
    </source>
</evidence>
<organism evidence="3 4">
    <name type="scientific">Streblomastix strix</name>
    <dbReference type="NCBI Taxonomy" id="222440"/>
    <lineage>
        <taxon>Eukaryota</taxon>
        <taxon>Metamonada</taxon>
        <taxon>Preaxostyla</taxon>
        <taxon>Oxymonadida</taxon>
        <taxon>Streblomastigidae</taxon>
        <taxon>Streblomastix</taxon>
    </lineage>
</organism>
<evidence type="ECO:0000313" key="2">
    <source>
        <dbReference type="EMBL" id="KAA6310292.1"/>
    </source>
</evidence>
<dbReference type="AlphaFoldDB" id="A0A5J4PL73"/>
<feature type="domain" description="Dynein heavy chain coiled coil stalk" evidence="1">
    <location>
        <begin position="11"/>
        <end position="167"/>
    </location>
</feature>
<name>A0A5J4PL73_9EUKA</name>
<dbReference type="OrthoDB" id="6277256at2759"/>
<dbReference type="InterPro" id="IPR026983">
    <property type="entry name" value="DHC"/>
</dbReference>
<dbReference type="GO" id="GO:0030286">
    <property type="term" value="C:dynein complex"/>
    <property type="evidence" value="ECO:0007669"/>
    <property type="project" value="InterPro"/>
</dbReference>
<evidence type="ECO:0000259" key="1">
    <source>
        <dbReference type="Pfam" id="PF12777"/>
    </source>
</evidence>
<dbReference type="EMBL" id="SNRW01049836">
    <property type="protein sequence ID" value="KAA6310292.1"/>
    <property type="molecule type" value="Genomic_DNA"/>
</dbReference>
<dbReference type="GO" id="GO:0045505">
    <property type="term" value="F:dynein intermediate chain binding"/>
    <property type="evidence" value="ECO:0007669"/>
    <property type="project" value="InterPro"/>
</dbReference>
<sequence>MDELIAIRQQKLSNGLSTLERTNKEVEAMKTQLIAIQPRLEQSQKDTIAIMSELTVQQKEVEAKEEVVRGEEAIVTQQANEAEALAQDAQNDLNKAIPKYNAAIKAVQSLDKTDISEVKSFARPPELVMFVMASVCLLFNQPQTWEQAKKLMNAEFLGKLEDYDKDSLD</sequence>
<dbReference type="PANTHER" id="PTHR22878">
    <property type="entry name" value="DYNEIN HEAVY CHAIN 6, AXONEMAL-LIKE-RELATED"/>
    <property type="match status" value="1"/>
</dbReference>
<protein>
    <submittedName>
        <fullName evidence="3">Putative dynein heavy chain</fullName>
    </submittedName>
</protein>